<sequence>MSVERILGGIYLSSIEPINNKVDLNKEYGVTHVLSILPGHIDETYTQNYHHKQIEVTDEETTNLIPYFDECDTFIDNATKDKGKVLVHCAQGISRSVAVIMVYLMKHYKLNFDQALHAVKRKCPEAGPNPAFIEQIRLYEDMKFTIDEQNLQYREYIKHLSLKLDPSGTNLREITMTQIKTPPVENASSYDLRCKRCRKVLAQNFDIEEHQAPTSDSRQSQFIKTAPNSRRIVSVQPASKSCSHYFFTEPVDWMRNELEKSEIEGKFQCPKCSSKVGGYSWKGSRCSCGKWMVPAIHLQDAKVDSIKH</sequence>
<keyword evidence="3" id="KW-0378">Hydrolase</keyword>
<evidence type="ECO:0000313" key="8">
    <source>
        <dbReference type="EMBL" id="CCG20604.1"/>
    </source>
</evidence>
<dbReference type="InterPro" id="IPR029021">
    <property type="entry name" value="Prot-tyrosine_phosphatase-like"/>
</dbReference>
<evidence type="ECO:0000256" key="2">
    <source>
        <dbReference type="ARBA" id="ARBA00013064"/>
    </source>
</evidence>
<dbReference type="InterPro" id="IPR016278">
    <property type="entry name" value="DUSP12"/>
</dbReference>
<proteinExistence type="inferred from homology"/>
<dbReference type="GO" id="GO:0004725">
    <property type="term" value="F:protein tyrosine phosphatase activity"/>
    <property type="evidence" value="ECO:0007669"/>
    <property type="project" value="UniProtKB-EC"/>
</dbReference>
<dbReference type="PIRSF" id="PIRSF000941">
    <property type="entry name" value="DUSP12"/>
    <property type="match status" value="1"/>
</dbReference>
<dbReference type="PROSITE" id="PS50056">
    <property type="entry name" value="TYR_PHOSPHATASE_2"/>
    <property type="match status" value="1"/>
</dbReference>
<dbReference type="KEGG" id="cot:CORT_0A02130"/>
<dbReference type="InterPro" id="IPR020422">
    <property type="entry name" value="TYR_PHOSPHATASE_DUAL_dom"/>
</dbReference>
<evidence type="ECO:0000256" key="1">
    <source>
        <dbReference type="ARBA" id="ARBA00008601"/>
    </source>
</evidence>
<protein>
    <recommendedName>
        <fullName evidence="2">protein-tyrosine-phosphatase</fullName>
        <ecNumber evidence="2">3.1.3.48</ecNumber>
    </recommendedName>
</protein>
<reference evidence="8 9" key="1">
    <citation type="journal article" date="2012" name="PLoS ONE">
        <title>Sequence and analysis of the genome of the pathogenic yeast Candida orthopsilosis.</title>
        <authorList>
            <person name="Riccombeni A."/>
            <person name="Vidanes G."/>
            <person name="Proux-Wera E."/>
            <person name="Wolfe K.H."/>
            <person name="Butler G."/>
        </authorList>
    </citation>
    <scope>NUCLEOTIDE SEQUENCE [LARGE SCALE GENOMIC DNA]</scope>
    <source>
        <strain evidence="8 9">Co 90-125</strain>
    </source>
</reference>
<accession>H8WVY0</accession>
<evidence type="ECO:0000256" key="5">
    <source>
        <dbReference type="PIRSR" id="PIRSR000941-50"/>
    </source>
</evidence>
<evidence type="ECO:0000259" key="7">
    <source>
        <dbReference type="PROSITE" id="PS50056"/>
    </source>
</evidence>
<feature type="active site" description="Phosphocysteine intermediate" evidence="5">
    <location>
        <position position="89"/>
    </location>
</feature>
<feature type="domain" description="Tyrosine specific protein phosphatases" evidence="7">
    <location>
        <begin position="72"/>
        <end position="122"/>
    </location>
</feature>
<dbReference type="InterPro" id="IPR000340">
    <property type="entry name" value="Dual-sp_phosphatase_cat-dom"/>
</dbReference>
<dbReference type="RefSeq" id="XP_003866044.1">
    <property type="nucleotide sequence ID" value="XM_003865996.1"/>
</dbReference>
<dbReference type="Proteomes" id="UP000005018">
    <property type="component" value="Chromosome 1"/>
</dbReference>
<feature type="domain" description="Tyrosine-protein phosphatase" evidence="6">
    <location>
        <begin position="1"/>
        <end position="145"/>
    </location>
</feature>
<dbReference type="PANTHER" id="PTHR45848">
    <property type="entry name" value="DUAL SPECIFICITY PROTEIN PHOSPHATASE 12 FAMILY MEMBER"/>
    <property type="match status" value="1"/>
</dbReference>
<comment type="similarity">
    <text evidence="1">Belongs to the protein-tyrosine phosphatase family. Non-receptor class dual specificity subfamily.</text>
</comment>
<dbReference type="CDD" id="cd14518">
    <property type="entry name" value="DSP_fungal_YVH1"/>
    <property type="match status" value="1"/>
</dbReference>
<evidence type="ECO:0000256" key="3">
    <source>
        <dbReference type="ARBA" id="ARBA00022801"/>
    </source>
</evidence>
<dbReference type="GO" id="GO:0005634">
    <property type="term" value="C:nucleus"/>
    <property type="evidence" value="ECO:0007669"/>
    <property type="project" value="TreeGrafter"/>
</dbReference>
<dbReference type="AlphaFoldDB" id="H8WVY0"/>
<dbReference type="PROSITE" id="PS50054">
    <property type="entry name" value="TYR_PHOSPHATASE_DUAL"/>
    <property type="match status" value="1"/>
</dbReference>
<evidence type="ECO:0000259" key="6">
    <source>
        <dbReference type="PROSITE" id="PS50054"/>
    </source>
</evidence>
<keyword evidence="9" id="KW-1185">Reference proteome</keyword>
<dbReference type="InterPro" id="IPR000387">
    <property type="entry name" value="Tyr_Pase_dom"/>
</dbReference>
<gene>
    <name evidence="8" type="ORF">CORT_0A02130</name>
</gene>
<dbReference type="GeneID" id="14537427"/>
<evidence type="ECO:0000313" key="9">
    <source>
        <dbReference type="Proteomes" id="UP000005018"/>
    </source>
</evidence>
<name>H8WVY0_CANO9</name>
<dbReference type="EMBL" id="HE681719">
    <property type="protein sequence ID" value="CCG20604.1"/>
    <property type="molecule type" value="Genomic_DNA"/>
</dbReference>
<dbReference type="OrthoDB" id="2017893at2759"/>
<dbReference type="eggNOG" id="KOG1716">
    <property type="taxonomic scope" value="Eukaryota"/>
</dbReference>
<dbReference type="HOGENOM" id="CLU_023312_0_1_1"/>
<dbReference type="EC" id="3.1.3.48" evidence="2"/>
<dbReference type="Gene3D" id="3.90.190.10">
    <property type="entry name" value="Protein tyrosine phosphatase superfamily"/>
    <property type="match status" value="1"/>
</dbReference>
<dbReference type="GO" id="GO:0008138">
    <property type="term" value="F:protein tyrosine/serine/threonine phosphatase activity"/>
    <property type="evidence" value="ECO:0007669"/>
    <property type="project" value="InterPro"/>
</dbReference>
<dbReference type="SMART" id="SM00195">
    <property type="entry name" value="DSPc"/>
    <property type="match status" value="1"/>
</dbReference>
<organism evidence="8 9">
    <name type="scientific">Candida orthopsilosis (strain 90-125)</name>
    <name type="common">Yeast</name>
    <dbReference type="NCBI Taxonomy" id="1136231"/>
    <lineage>
        <taxon>Eukaryota</taxon>
        <taxon>Fungi</taxon>
        <taxon>Dikarya</taxon>
        <taxon>Ascomycota</taxon>
        <taxon>Saccharomycotina</taxon>
        <taxon>Pichiomycetes</taxon>
        <taxon>Debaryomycetaceae</taxon>
        <taxon>Candida/Lodderomyces clade</taxon>
        <taxon>Candida</taxon>
    </lineage>
</organism>
<dbReference type="SUPFAM" id="SSF52799">
    <property type="entry name" value="(Phosphotyrosine protein) phosphatases II"/>
    <property type="match status" value="1"/>
</dbReference>
<keyword evidence="4" id="KW-0904">Protein phosphatase</keyword>
<evidence type="ECO:0000256" key="4">
    <source>
        <dbReference type="ARBA" id="ARBA00022912"/>
    </source>
</evidence>
<dbReference type="PANTHER" id="PTHR45848:SF4">
    <property type="entry name" value="DUAL SPECIFICITY PROTEIN PHOSPHATASE 12"/>
    <property type="match status" value="1"/>
</dbReference>
<dbReference type="Pfam" id="PF00782">
    <property type="entry name" value="DSPc"/>
    <property type="match status" value="1"/>
</dbReference>